<dbReference type="EMBL" id="JBHFNT010000200">
    <property type="protein sequence ID" value="MFB2837183.1"/>
    <property type="molecule type" value="Genomic_DNA"/>
</dbReference>
<dbReference type="Proteomes" id="UP001576780">
    <property type="component" value="Unassembled WGS sequence"/>
</dbReference>
<proteinExistence type="predicted"/>
<name>A0ABV4WR89_9CYAN</name>
<dbReference type="RefSeq" id="WP_413279538.1">
    <property type="nucleotide sequence ID" value="NZ_JBHFNT010000200.1"/>
</dbReference>
<gene>
    <name evidence="1" type="ORF">ACE1CA_21875</name>
</gene>
<evidence type="ECO:0000313" key="1">
    <source>
        <dbReference type="EMBL" id="MFB2837183.1"/>
    </source>
</evidence>
<comment type="caution">
    <text evidence="1">The sequence shown here is derived from an EMBL/GenBank/DDBJ whole genome shotgun (WGS) entry which is preliminary data.</text>
</comment>
<sequence length="56" mass="6424">MLDLTEFTNTRFYQSILEKTKLQMVPKLLDKGLSIQEVAEILELDVGIVRKTVEKG</sequence>
<organism evidence="1 2">
    <name type="scientific">Floridaenema evergladense BLCC-F167</name>
    <dbReference type="NCBI Taxonomy" id="3153639"/>
    <lineage>
        <taxon>Bacteria</taxon>
        <taxon>Bacillati</taxon>
        <taxon>Cyanobacteriota</taxon>
        <taxon>Cyanophyceae</taxon>
        <taxon>Oscillatoriophycideae</taxon>
        <taxon>Aerosakkonematales</taxon>
        <taxon>Aerosakkonemataceae</taxon>
        <taxon>Floridanema</taxon>
        <taxon>Floridanema evergladense</taxon>
    </lineage>
</organism>
<evidence type="ECO:0000313" key="2">
    <source>
        <dbReference type="Proteomes" id="UP001576780"/>
    </source>
</evidence>
<protein>
    <submittedName>
        <fullName evidence="1">Helix-turn-helix domain-containing protein</fullName>
    </submittedName>
</protein>
<keyword evidence="2" id="KW-1185">Reference proteome</keyword>
<accession>A0ABV4WR89</accession>
<reference evidence="1 2" key="1">
    <citation type="submission" date="2024-09" db="EMBL/GenBank/DDBJ databases">
        <title>Floridaenema gen nov. (Aerosakkonemataceae, Aerosakkonematales ord. nov., Cyanobacteria) from benthic tropical and subtropical fresh waters, with the description of four new species.</title>
        <authorList>
            <person name="Moretto J.A."/>
            <person name="Berthold D.E."/>
            <person name="Lefler F.W."/>
            <person name="Huang I.-S."/>
            <person name="Laughinghouse H. IV."/>
        </authorList>
    </citation>
    <scope>NUCLEOTIDE SEQUENCE [LARGE SCALE GENOMIC DNA]</scope>
    <source>
        <strain evidence="1 2">BLCC-F167</strain>
    </source>
</reference>